<reference evidence="2" key="2">
    <citation type="submission" date="2020-09" db="EMBL/GenBank/DDBJ databases">
        <title>Reference genome assembly for Australian Ascochyta lentis isolate Al4.</title>
        <authorList>
            <person name="Lee R.C."/>
            <person name="Farfan-Caceres L.M."/>
            <person name="Debler J.W."/>
            <person name="Williams A.H."/>
            <person name="Henares B.M."/>
        </authorList>
    </citation>
    <scope>NUCLEOTIDE SEQUENCE</scope>
    <source>
        <strain evidence="2">Al4</strain>
    </source>
</reference>
<gene>
    <name evidence="2" type="ORF">EKO04_006312</name>
</gene>
<sequence length="283" mass="31753">MATADGRWLSVDATLYLIHHVVLPPQLPQENDFDAHYDRCLLETIICALQALRESVKDCNAKSVVSTGITSIKNLHDSRDIHGNVSEYQLREVFQKLAFATTKELVPLEIKAQNAGLLVNNATMGSMGRLVRTFPGTASEIPAILMQDAAFRESLAYTIAKMTTQAAPGTQPHVRKNGVTIDEERDTTHPMLVTDWLMKYTAALGESTSAIRISKNTREEVLWSNCKHPWRHSPLWLLVRVTLQLLFTRQEETEQPLNGLYKAFVDQLLSQVLASFPAAIHHR</sequence>
<feature type="domain" description="DUF6606" evidence="1">
    <location>
        <begin position="17"/>
        <end position="273"/>
    </location>
</feature>
<reference evidence="2" key="1">
    <citation type="submission" date="2018-12" db="EMBL/GenBank/DDBJ databases">
        <authorList>
            <person name="Syme R.A."/>
            <person name="Farfan-Caceres L."/>
            <person name="Lichtenzveig J."/>
        </authorList>
    </citation>
    <scope>NUCLEOTIDE SEQUENCE</scope>
    <source>
        <strain evidence="2">Al4</strain>
    </source>
</reference>
<comment type="caution">
    <text evidence="2">The sequence shown here is derived from an EMBL/GenBank/DDBJ whole genome shotgun (WGS) entry which is preliminary data.</text>
</comment>
<dbReference type="Proteomes" id="UP000651452">
    <property type="component" value="Unassembled WGS sequence"/>
</dbReference>
<protein>
    <recommendedName>
        <fullName evidence="1">DUF6606 domain-containing protein</fullName>
    </recommendedName>
</protein>
<keyword evidence="3" id="KW-1185">Reference proteome</keyword>
<organism evidence="2 3">
    <name type="scientific">Ascochyta lentis</name>
    <dbReference type="NCBI Taxonomy" id="205686"/>
    <lineage>
        <taxon>Eukaryota</taxon>
        <taxon>Fungi</taxon>
        <taxon>Dikarya</taxon>
        <taxon>Ascomycota</taxon>
        <taxon>Pezizomycotina</taxon>
        <taxon>Dothideomycetes</taxon>
        <taxon>Pleosporomycetidae</taxon>
        <taxon>Pleosporales</taxon>
        <taxon>Pleosporineae</taxon>
        <taxon>Didymellaceae</taxon>
        <taxon>Ascochyta</taxon>
    </lineage>
</organism>
<accession>A0A8H7MHN2</accession>
<name>A0A8H7MHN2_9PLEO</name>
<dbReference type="AlphaFoldDB" id="A0A8H7MHN2"/>
<evidence type="ECO:0000313" key="2">
    <source>
        <dbReference type="EMBL" id="KAF9695348.1"/>
    </source>
</evidence>
<dbReference type="OrthoDB" id="3182339at2759"/>
<dbReference type="EMBL" id="RZGK01000011">
    <property type="protein sequence ID" value="KAF9695348.1"/>
    <property type="molecule type" value="Genomic_DNA"/>
</dbReference>
<evidence type="ECO:0000259" key="1">
    <source>
        <dbReference type="Pfam" id="PF20255"/>
    </source>
</evidence>
<dbReference type="InterPro" id="IPR046541">
    <property type="entry name" value="DUF6606"/>
</dbReference>
<proteinExistence type="predicted"/>
<dbReference type="Pfam" id="PF20255">
    <property type="entry name" value="DUF6606"/>
    <property type="match status" value="1"/>
</dbReference>
<evidence type="ECO:0000313" key="3">
    <source>
        <dbReference type="Proteomes" id="UP000651452"/>
    </source>
</evidence>